<dbReference type="PANTHER" id="PTHR31022:SF5">
    <property type="entry name" value="CENTRIOLE, CILIA AND SPINDLE-ASSOCIATED PROTEIN-RELATED"/>
    <property type="match status" value="1"/>
</dbReference>
<dbReference type="GO" id="GO:0036064">
    <property type="term" value="C:ciliary basal body"/>
    <property type="evidence" value="ECO:0007669"/>
    <property type="project" value="Ensembl"/>
</dbReference>
<reference evidence="2" key="3">
    <citation type="submission" date="2025-08" db="UniProtKB">
        <authorList>
            <consortium name="Ensembl"/>
        </authorList>
    </citation>
    <scope>IDENTIFICATION</scope>
</reference>
<dbReference type="GO" id="GO:0008017">
    <property type="term" value="F:microtubule binding"/>
    <property type="evidence" value="ECO:0007669"/>
    <property type="project" value="TreeGrafter"/>
</dbReference>
<dbReference type="GO" id="GO:1901673">
    <property type="term" value="P:regulation of mitotic spindle assembly"/>
    <property type="evidence" value="ECO:0007669"/>
    <property type="project" value="TreeGrafter"/>
</dbReference>
<feature type="compositionally biased region" description="Basic and acidic residues" evidence="1">
    <location>
        <begin position="214"/>
        <end position="235"/>
    </location>
</feature>
<reference evidence="3" key="2">
    <citation type="journal article" date="2014" name="Nat. Commun.">
        <title>The cavefish genome reveals candidate genes for eye loss.</title>
        <authorList>
            <person name="McGaugh S.E."/>
            <person name="Gross J.B."/>
            <person name="Aken B."/>
            <person name="Blin M."/>
            <person name="Borowsky R."/>
            <person name="Chalopin D."/>
            <person name="Hinaux H."/>
            <person name="Jeffery W.R."/>
            <person name="Keene A."/>
            <person name="Ma L."/>
            <person name="Minx P."/>
            <person name="Murphy D."/>
            <person name="O'Quin K.E."/>
            <person name="Retaux S."/>
            <person name="Rohner N."/>
            <person name="Searle S.M."/>
            <person name="Stahl B.A."/>
            <person name="Tabin C."/>
            <person name="Volff J.N."/>
            <person name="Yoshizawa M."/>
            <person name="Warren W.C."/>
        </authorList>
    </citation>
    <scope>NUCLEOTIDE SEQUENCE [LARGE SCALE GENOMIC DNA]</scope>
    <source>
        <strain evidence="3">female</strain>
    </source>
</reference>
<feature type="region of interest" description="Disordered" evidence="1">
    <location>
        <begin position="47"/>
        <end position="178"/>
    </location>
</feature>
<feature type="compositionally biased region" description="Basic and acidic residues" evidence="1">
    <location>
        <begin position="169"/>
        <end position="178"/>
    </location>
</feature>
<keyword evidence="3" id="KW-1185">Reference proteome</keyword>
<dbReference type="Bgee" id="ENSAMXG00000034109">
    <property type="expression patterns" value="Expressed in ovary and 12 other cell types or tissues"/>
</dbReference>
<feature type="compositionally biased region" description="Basic residues" evidence="1">
    <location>
        <begin position="150"/>
        <end position="168"/>
    </location>
</feature>
<dbReference type="InterPro" id="IPR029774">
    <property type="entry name" value="CSAP"/>
</dbReference>
<feature type="compositionally biased region" description="Basic and acidic residues" evidence="1">
    <location>
        <begin position="67"/>
        <end position="89"/>
    </location>
</feature>
<proteinExistence type="predicted"/>
<evidence type="ECO:0000313" key="2">
    <source>
        <dbReference type="Ensembl" id="ENSAMXP00000048267.1"/>
    </source>
</evidence>
<feature type="compositionally biased region" description="Basic and acidic residues" evidence="1">
    <location>
        <begin position="100"/>
        <end position="110"/>
    </location>
</feature>
<evidence type="ECO:0000256" key="1">
    <source>
        <dbReference type="SAM" id="MobiDB-lite"/>
    </source>
</evidence>
<dbReference type="GO" id="GO:0045995">
    <property type="term" value="P:regulation of embryonic development"/>
    <property type="evidence" value="ECO:0007669"/>
    <property type="project" value="Ensembl"/>
</dbReference>
<dbReference type="InParanoid" id="A0A3B1K0R4"/>
<dbReference type="AlphaFoldDB" id="A0A3B1K0R4"/>
<dbReference type="FunCoup" id="A0A3B1K0R4">
    <property type="interactions" value="537"/>
</dbReference>
<dbReference type="GO" id="GO:0061371">
    <property type="term" value="P:determination of heart left/right asymmetry"/>
    <property type="evidence" value="ECO:0007669"/>
    <property type="project" value="Ensembl"/>
</dbReference>
<dbReference type="Proteomes" id="UP000018467">
    <property type="component" value="Unassembled WGS sequence"/>
</dbReference>
<feature type="compositionally biased region" description="Polar residues" evidence="1">
    <location>
        <begin position="133"/>
        <end position="149"/>
    </location>
</feature>
<name>A0A3B1K0R4_ASTMX</name>
<feature type="compositionally biased region" description="Basic and acidic residues" evidence="1">
    <location>
        <begin position="119"/>
        <end position="130"/>
    </location>
</feature>
<dbReference type="GeneTree" id="ENSGT00390000003512"/>
<evidence type="ECO:0000313" key="3">
    <source>
        <dbReference type="Proteomes" id="UP000018467"/>
    </source>
</evidence>
<sequence length="274" mass="31618">MVTKRIRSEYMKRFKDPKWETYAKCYEDLVKYRLSRRLLEQAHNPWFWGEWGSDTESSGKSTPLSKSKVEPLQPKEETSPTPRSAKETPEAAAPPQPEPVHQRESTHSPVREQAAGHAETQEKEEEKSREASPVTSVVQIDTDTCIPTKTKSKPRYLHKPSKSKTKHQITKDMDSTKDIDKEIKHPFAMYGSGEKQAEMASKKTHNVGPAASTKEIHESALRAKTRRDVEKQMKRVDKRRAKSVDLEKMSKSKIIPDYNPWMTEYMRCFSARSR</sequence>
<dbReference type="GO" id="GO:0005819">
    <property type="term" value="C:spindle"/>
    <property type="evidence" value="ECO:0007669"/>
    <property type="project" value="TreeGrafter"/>
</dbReference>
<dbReference type="GO" id="GO:0048666">
    <property type="term" value="P:neuron development"/>
    <property type="evidence" value="ECO:0007669"/>
    <property type="project" value="Ensembl"/>
</dbReference>
<accession>A0A3B1K0R4</accession>
<dbReference type="STRING" id="7994.ENSAMXP00000048267"/>
<organism evidence="2 3">
    <name type="scientific">Astyanax mexicanus</name>
    <name type="common">Blind cave fish</name>
    <name type="synonym">Astyanax fasciatus mexicanus</name>
    <dbReference type="NCBI Taxonomy" id="7994"/>
    <lineage>
        <taxon>Eukaryota</taxon>
        <taxon>Metazoa</taxon>
        <taxon>Chordata</taxon>
        <taxon>Craniata</taxon>
        <taxon>Vertebrata</taxon>
        <taxon>Euteleostomi</taxon>
        <taxon>Actinopterygii</taxon>
        <taxon>Neopterygii</taxon>
        <taxon>Teleostei</taxon>
        <taxon>Ostariophysi</taxon>
        <taxon>Characiformes</taxon>
        <taxon>Characoidei</taxon>
        <taxon>Acestrorhamphidae</taxon>
        <taxon>Acestrorhamphinae</taxon>
        <taxon>Astyanax</taxon>
    </lineage>
</organism>
<reference evidence="3" key="1">
    <citation type="submission" date="2013-03" db="EMBL/GenBank/DDBJ databases">
        <authorList>
            <person name="Jeffery W."/>
            <person name="Warren W."/>
            <person name="Wilson R.K."/>
        </authorList>
    </citation>
    <scope>NUCLEOTIDE SEQUENCE</scope>
    <source>
        <strain evidence="3">female</strain>
    </source>
</reference>
<dbReference type="GO" id="GO:0007420">
    <property type="term" value="P:brain development"/>
    <property type="evidence" value="ECO:0007669"/>
    <property type="project" value="Ensembl"/>
</dbReference>
<dbReference type="GO" id="GO:0035869">
    <property type="term" value="C:ciliary transition zone"/>
    <property type="evidence" value="ECO:0007669"/>
    <property type="project" value="TreeGrafter"/>
</dbReference>
<dbReference type="GO" id="GO:0005814">
    <property type="term" value="C:centriole"/>
    <property type="evidence" value="ECO:0007669"/>
    <property type="project" value="TreeGrafter"/>
</dbReference>
<protein>
    <submittedName>
        <fullName evidence="2">Centriole, cilia and spindle-associated protein b</fullName>
    </submittedName>
</protein>
<dbReference type="GO" id="GO:0000226">
    <property type="term" value="P:microtubule cytoskeleton organization"/>
    <property type="evidence" value="ECO:0007669"/>
    <property type="project" value="Ensembl"/>
</dbReference>
<feature type="compositionally biased region" description="Polar residues" evidence="1">
    <location>
        <begin position="54"/>
        <end position="65"/>
    </location>
</feature>
<dbReference type="Pfam" id="PF15748">
    <property type="entry name" value="CCSAP"/>
    <property type="match status" value="1"/>
</dbReference>
<dbReference type="GO" id="GO:0003341">
    <property type="term" value="P:cilium movement"/>
    <property type="evidence" value="ECO:0007669"/>
    <property type="project" value="Ensembl"/>
</dbReference>
<feature type="region of interest" description="Disordered" evidence="1">
    <location>
        <begin position="193"/>
        <end position="244"/>
    </location>
</feature>
<dbReference type="PANTHER" id="PTHR31022">
    <property type="entry name" value="CENTRIOLE, CILIA AND SPINDLE-ASSOCIATED PROTEIN"/>
    <property type="match status" value="1"/>
</dbReference>
<reference evidence="2" key="4">
    <citation type="submission" date="2025-09" db="UniProtKB">
        <authorList>
            <consortium name="Ensembl"/>
        </authorList>
    </citation>
    <scope>IDENTIFICATION</scope>
</reference>
<dbReference type="Ensembl" id="ENSAMXT00000048188.1">
    <property type="protein sequence ID" value="ENSAMXP00000048267.1"/>
    <property type="gene ID" value="ENSAMXG00000034109.1"/>
</dbReference>